<evidence type="ECO:0000256" key="6">
    <source>
        <dbReference type="ARBA" id="ARBA00022840"/>
    </source>
</evidence>
<keyword evidence="9" id="KW-1185">Reference proteome</keyword>
<evidence type="ECO:0000259" key="7">
    <source>
        <dbReference type="PROSITE" id="PS50011"/>
    </source>
</evidence>
<organism evidence="8 9">
    <name type="scientific">Ambrosiozyma monospora</name>
    <name type="common">Yeast</name>
    <name type="synonym">Endomycopsis monosporus</name>
    <dbReference type="NCBI Taxonomy" id="43982"/>
    <lineage>
        <taxon>Eukaryota</taxon>
        <taxon>Fungi</taxon>
        <taxon>Dikarya</taxon>
        <taxon>Ascomycota</taxon>
        <taxon>Saccharomycotina</taxon>
        <taxon>Pichiomycetes</taxon>
        <taxon>Pichiales</taxon>
        <taxon>Pichiaceae</taxon>
        <taxon>Ambrosiozyma</taxon>
    </lineage>
</organism>
<protein>
    <submittedName>
        <fullName evidence="8">Unnamed protein product</fullName>
    </submittedName>
</protein>
<keyword evidence="3" id="KW-0808">Transferase</keyword>
<dbReference type="GO" id="GO:0004674">
    <property type="term" value="F:protein serine/threonine kinase activity"/>
    <property type="evidence" value="ECO:0007669"/>
    <property type="project" value="UniProtKB-KW"/>
</dbReference>
<comment type="similarity">
    <text evidence="1">Belongs to the protein kinase superfamily. CMGC Ser/Thr protein kinase family. CDC2/CDKX subfamily.</text>
</comment>
<evidence type="ECO:0000256" key="1">
    <source>
        <dbReference type="ARBA" id="ARBA00006485"/>
    </source>
</evidence>
<keyword evidence="5" id="KW-0418">Kinase</keyword>
<evidence type="ECO:0000313" key="8">
    <source>
        <dbReference type="EMBL" id="GMG46391.1"/>
    </source>
</evidence>
<evidence type="ECO:0000256" key="4">
    <source>
        <dbReference type="ARBA" id="ARBA00022741"/>
    </source>
</evidence>
<gene>
    <name evidence="8" type="ORF">Amon01_000687100</name>
</gene>
<evidence type="ECO:0000256" key="2">
    <source>
        <dbReference type="ARBA" id="ARBA00022527"/>
    </source>
</evidence>
<evidence type="ECO:0000313" key="9">
    <source>
        <dbReference type="Proteomes" id="UP001165063"/>
    </source>
</evidence>
<dbReference type="OrthoDB" id="192887at2759"/>
<dbReference type="Proteomes" id="UP001165063">
    <property type="component" value="Unassembled WGS sequence"/>
</dbReference>
<dbReference type="Gene3D" id="1.10.510.10">
    <property type="entry name" value="Transferase(Phosphotransferase) domain 1"/>
    <property type="match status" value="1"/>
</dbReference>
<dbReference type="InterPro" id="IPR011009">
    <property type="entry name" value="Kinase-like_dom_sf"/>
</dbReference>
<dbReference type="Pfam" id="PF00069">
    <property type="entry name" value="Pkinase"/>
    <property type="match status" value="1"/>
</dbReference>
<feature type="domain" description="Protein kinase" evidence="7">
    <location>
        <begin position="1"/>
        <end position="115"/>
    </location>
</feature>
<accession>A0A9W6Z5S4</accession>
<name>A0A9W6Z5S4_AMBMO</name>
<keyword evidence="2" id="KW-0723">Serine/threonine-protein kinase</keyword>
<dbReference type="GO" id="GO:0005524">
    <property type="term" value="F:ATP binding"/>
    <property type="evidence" value="ECO:0007669"/>
    <property type="project" value="UniProtKB-KW"/>
</dbReference>
<dbReference type="InterPro" id="IPR000719">
    <property type="entry name" value="Prot_kinase_dom"/>
</dbReference>
<proteinExistence type="inferred from homology"/>
<dbReference type="SUPFAM" id="SSF56112">
    <property type="entry name" value="Protein kinase-like (PK-like)"/>
    <property type="match status" value="1"/>
</dbReference>
<keyword evidence="6" id="KW-0067">ATP-binding</keyword>
<dbReference type="Gene3D" id="3.30.200.20">
    <property type="entry name" value="Phosphorylase Kinase, domain 1"/>
    <property type="match status" value="1"/>
</dbReference>
<dbReference type="PROSITE" id="PS50011">
    <property type="entry name" value="PROTEIN_KINASE_DOM"/>
    <property type="match status" value="1"/>
</dbReference>
<keyword evidence="4" id="KW-0547">Nucleotide-binding</keyword>
<dbReference type="AlphaFoldDB" id="A0A9W6Z5S4"/>
<dbReference type="FunFam" id="1.10.510.10:FF:000624">
    <property type="entry name" value="Mitogen-activated protein kinase"/>
    <property type="match status" value="1"/>
</dbReference>
<comment type="caution">
    <text evidence="8">The sequence shown here is derived from an EMBL/GenBank/DDBJ whole genome shotgun (WGS) entry which is preliminary data.</text>
</comment>
<reference evidence="8" key="1">
    <citation type="submission" date="2023-04" db="EMBL/GenBank/DDBJ databases">
        <title>Ambrosiozyma monospora NBRC 1965.</title>
        <authorList>
            <person name="Ichikawa N."/>
            <person name="Sato H."/>
            <person name="Tonouchi N."/>
        </authorList>
    </citation>
    <scope>NUCLEOTIDE SEQUENCE</scope>
    <source>
        <strain evidence="8">NBRC 1965</strain>
    </source>
</reference>
<sequence length="159" mass="18644">MLSNSQYSKAIDMWSVGCILAEMFLRIPLLPGRDYKNQIHLIFELLGTPRGEELNCVKSRKAREYIKTIRTFKKISFKKIFRQVDPKAIDLLERLITFDPAVRLTAEQCLDHPYVETYRAPEEEICCPLVPKEAFYFDELKGSLQMIDMKRLMYTEVIS</sequence>
<dbReference type="PANTHER" id="PTHR24055">
    <property type="entry name" value="MITOGEN-ACTIVATED PROTEIN KINASE"/>
    <property type="match status" value="1"/>
</dbReference>
<evidence type="ECO:0000256" key="3">
    <source>
        <dbReference type="ARBA" id="ARBA00022679"/>
    </source>
</evidence>
<evidence type="ECO:0000256" key="5">
    <source>
        <dbReference type="ARBA" id="ARBA00022777"/>
    </source>
</evidence>
<dbReference type="EMBL" id="BSXU01004664">
    <property type="protein sequence ID" value="GMG46391.1"/>
    <property type="molecule type" value="Genomic_DNA"/>
</dbReference>
<dbReference type="InterPro" id="IPR050117">
    <property type="entry name" value="MAPK"/>
</dbReference>